<evidence type="ECO:0000256" key="1">
    <source>
        <dbReference type="SAM" id="MobiDB-lite"/>
    </source>
</evidence>
<name>A0A4V5MZM1_9ACTN</name>
<dbReference type="Proteomes" id="UP000305778">
    <property type="component" value="Unassembled WGS sequence"/>
</dbReference>
<evidence type="ECO:0000313" key="2">
    <source>
        <dbReference type="EMBL" id="TKA08729.1"/>
    </source>
</evidence>
<evidence type="ECO:0008006" key="4">
    <source>
        <dbReference type="Google" id="ProtNLM"/>
    </source>
</evidence>
<dbReference type="OrthoDB" id="3469168at2"/>
<keyword evidence="3" id="KW-1185">Reference proteome</keyword>
<gene>
    <name evidence="2" type="ORF">FCI23_26695</name>
</gene>
<protein>
    <recommendedName>
        <fullName evidence="4">Band 7 domain-containing protein</fullName>
    </recommendedName>
</protein>
<dbReference type="AlphaFoldDB" id="A0A4V5MZM1"/>
<feature type="region of interest" description="Disordered" evidence="1">
    <location>
        <begin position="120"/>
        <end position="150"/>
    </location>
</feature>
<sequence>MADISKRFGLRHLRAAPTSHIRHLRRGQVARDGAGLAFWFRPLVAALSEVPVDDRELAMLFHARTVDFQDVTVQATVTFRITEPATAAARLDFSVDPDTGIWRAGLRPAHVQGLHRAALQEPDDGDERTVRPIRDAAGAPPRHDRAAGATCRPECRRRRGWGCAGRQGRGRAGRRCAGPGPVRRIRVG</sequence>
<evidence type="ECO:0000313" key="3">
    <source>
        <dbReference type="Proteomes" id="UP000305778"/>
    </source>
</evidence>
<feature type="region of interest" description="Disordered" evidence="1">
    <location>
        <begin position="163"/>
        <end position="188"/>
    </location>
</feature>
<organism evidence="2 3">
    <name type="scientific">Actinacidiphila oryziradicis</name>
    <dbReference type="NCBI Taxonomy" id="2571141"/>
    <lineage>
        <taxon>Bacteria</taxon>
        <taxon>Bacillati</taxon>
        <taxon>Actinomycetota</taxon>
        <taxon>Actinomycetes</taxon>
        <taxon>Kitasatosporales</taxon>
        <taxon>Streptomycetaceae</taxon>
        <taxon>Actinacidiphila</taxon>
    </lineage>
</organism>
<comment type="caution">
    <text evidence="2">The sequence shown here is derived from an EMBL/GenBank/DDBJ whole genome shotgun (WGS) entry which is preliminary data.</text>
</comment>
<reference evidence="2 3" key="1">
    <citation type="submission" date="2019-04" db="EMBL/GenBank/DDBJ databases">
        <title>Streptomyces oryziradicis sp. nov., a novel actinomycete isolated from rhizosphere soil of rice (Oryza sativa L.).</title>
        <authorList>
            <person name="Li C."/>
        </authorList>
    </citation>
    <scope>NUCLEOTIDE SEQUENCE [LARGE SCALE GENOMIC DNA]</scope>
    <source>
        <strain evidence="2 3">NEAU-C40</strain>
    </source>
</reference>
<dbReference type="EMBL" id="SUMC01000028">
    <property type="protein sequence ID" value="TKA08729.1"/>
    <property type="molecule type" value="Genomic_DNA"/>
</dbReference>
<accession>A0A4V5MZM1</accession>
<proteinExistence type="predicted"/>